<evidence type="ECO:0000313" key="13">
    <source>
        <dbReference type="EMBL" id="VAW79977.1"/>
    </source>
</evidence>
<evidence type="ECO:0000256" key="9">
    <source>
        <dbReference type="ARBA" id="ARBA00023146"/>
    </source>
</evidence>
<dbReference type="SUPFAM" id="SSF55681">
    <property type="entry name" value="Class II aaRS and biotin synthetases"/>
    <property type="match status" value="1"/>
</dbReference>
<dbReference type="NCBIfam" id="NF006625">
    <property type="entry name" value="PRK09194.1"/>
    <property type="match status" value="1"/>
</dbReference>
<dbReference type="HAMAP" id="MF_01569">
    <property type="entry name" value="Pro_tRNA_synth_type1"/>
    <property type="match status" value="1"/>
</dbReference>
<dbReference type="PANTHER" id="PTHR42753">
    <property type="entry name" value="MITOCHONDRIAL RIBOSOME PROTEIN L39/PROLYL-TRNA LIGASE FAMILY MEMBER"/>
    <property type="match status" value="1"/>
</dbReference>
<keyword evidence="8" id="KW-0648">Protein biosynthesis</keyword>
<dbReference type="InterPro" id="IPR044140">
    <property type="entry name" value="ProRS_anticodon_short"/>
</dbReference>
<dbReference type="PIRSF" id="PIRSF001535">
    <property type="entry name" value="ProRS_1"/>
    <property type="match status" value="1"/>
</dbReference>
<dbReference type="InterPro" id="IPR033730">
    <property type="entry name" value="ProRS_core_prok"/>
</dbReference>
<dbReference type="CDD" id="cd00779">
    <property type="entry name" value="ProRS_core_prok"/>
    <property type="match status" value="1"/>
</dbReference>
<dbReference type="InterPro" id="IPR006195">
    <property type="entry name" value="aa-tRNA-synth_II"/>
</dbReference>
<evidence type="ECO:0000256" key="4">
    <source>
        <dbReference type="ARBA" id="ARBA00022490"/>
    </source>
</evidence>
<evidence type="ECO:0000256" key="10">
    <source>
        <dbReference type="ARBA" id="ARBA00029731"/>
    </source>
</evidence>
<keyword evidence="5 13" id="KW-0436">Ligase</keyword>
<dbReference type="NCBIfam" id="TIGR00409">
    <property type="entry name" value="proS_fam_II"/>
    <property type="match status" value="1"/>
</dbReference>
<protein>
    <recommendedName>
        <fullName evidence="3">proline--tRNA ligase</fullName>
        <ecNumber evidence="3">6.1.1.15</ecNumber>
    </recommendedName>
    <alternativeName>
        <fullName evidence="10">Prolyl-tRNA synthetase</fullName>
    </alternativeName>
</protein>
<proteinExistence type="inferred from homology"/>
<comment type="catalytic activity">
    <reaction evidence="11">
        <text>tRNA(Pro) + L-proline + ATP = L-prolyl-tRNA(Pro) + AMP + diphosphate</text>
        <dbReference type="Rhea" id="RHEA:14305"/>
        <dbReference type="Rhea" id="RHEA-COMP:9700"/>
        <dbReference type="Rhea" id="RHEA-COMP:9702"/>
        <dbReference type="ChEBI" id="CHEBI:30616"/>
        <dbReference type="ChEBI" id="CHEBI:33019"/>
        <dbReference type="ChEBI" id="CHEBI:60039"/>
        <dbReference type="ChEBI" id="CHEBI:78442"/>
        <dbReference type="ChEBI" id="CHEBI:78532"/>
        <dbReference type="ChEBI" id="CHEBI:456215"/>
        <dbReference type="EC" id="6.1.1.15"/>
    </reaction>
</comment>
<dbReference type="InterPro" id="IPR023717">
    <property type="entry name" value="Pro-tRNA-Synthase_IIa_type1"/>
</dbReference>
<dbReference type="Pfam" id="PF00587">
    <property type="entry name" value="tRNA-synt_2b"/>
    <property type="match status" value="1"/>
</dbReference>
<dbReference type="EMBL" id="UOFL01000185">
    <property type="protein sequence ID" value="VAW79977.1"/>
    <property type="molecule type" value="Genomic_DNA"/>
</dbReference>
<dbReference type="GO" id="GO:0005829">
    <property type="term" value="C:cytosol"/>
    <property type="evidence" value="ECO:0007669"/>
    <property type="project" value="TreeGrafter"/>
</dbReference>
<dbReference type="InterPro" id="IPR036621">
    <property type="entry name" value="Anticodon-bd_dom_sf"/>
</dbReference>
<dbReference type="GO" id="GO:0005524">
    <property type="term" value="F:ATP binding"/>
    <property type="evidence" value="ECO:0007669"/>
    <property type="project" value="UniProtKB-KW"/>
</dbReference>
<dbReference type="PRINTS" id="PR01046">
    <property type="entry name" value="TRNASYNTHPRO"/>
</dbReference>
<accession>A0A3B0YX22</accession>
<dbReference type="SUPFAM" id="SSF55826">
    <property type="entry name" value="YbaK/ProRS associated domain"/>
    <property type="match status" value="1"/>
</dbReference>
<dbReference type="PROSITE" id="PS50862">
    <property type="entry name" value="AA_TRNA_LIGASE_II"/>
    <property type="match status" value="1"/>
</dbReference>
<evidence type="ECO:0000256" key="3">
    <source>
        <dbReference type="ARBA" id="ARBA00012831"/>
    </source>
</evidence>
<evidence type="ECO:0000256" key="5">
    <source>
        <dbReference type="ARBA" id="ARBA00022598"/>
    </source>
</evidence>
<dbReference type="InterPro" id="IPR050062">
    <property type="entry name" value="Pro-tRNA_synthetase"/>
</dbReference>
<dbReference type="Pfam" id="PF03129">
    <property type="entry name" value="HGTP_anticodon"/>
    <property type="match status" value="1"/>
</dbReference>
<keyword evidence="4" id="KW-0963">Cytoplasm</keyword>
<reference evidence="13" key="1">
    <citation type="submission" date="2018-06" db="EMBL/GenBank/DDBJ databases">
        <authorList>
            <person name="Zhirakovskaya E."/>
        </authorList>
    </citation>
    <scope>NUCLEOTIDE SEQUENCE</scope>
</reference>
<comment type="subcellular location">
    <subcellularLocation>
        <location evidence="1">Cytoplasm</location>
    </subcellularLocation>
</comment>
<dbReference type="CDD" id="cd04334">
    <property type="entry name" value="ProRS-INS"/>
    <property type="match status" value="1"/>
</dbReference>
<evidence type="ECO:0000256" key="7">
    <source>
        <dbReference type="ARBA" id="ARBA00022840"/>
    </source>
</evidence>
<comment type="subunit">
    <text evidence="2">Homodimer.</text>
</comment>
<evidence type="ECO:0000256" key="11">
    <source>
        <dbReference type="ARBA" id="ARBA00047671"/>
    </source>
</evidence>
<dbReference type="PANTHER" id="PTHR42753:SF2">
    <property type="entry name" value="PROLINE--TRNA LIGASE"/>
    <property type="match status" value="1"/>
</dbReference>
<dbReference type="SUPFAM" id="SSF52954">
    <property type="entry name" value="Class II aaRS ABD-related"/>
    <property type="match status" value="1"/>
</dbReference>
<dbReference type="FunFam" id="3.30.930.10:FF:000043">
    <property type="entry name" value="Proline--tRNA ligase"/>
    <property type="match status" value="1"/>
</dbReference>
<dbReference type="InterPro" id="IPR002314">
    <property type="entry name" value="aa-tRNA-synt_IIb"/>
</dbReference>
<sequence>MRTSQFLITTLKEVPADAEIISHQYMLRSGMVRKLASGIYTWMPLGLRVLRKVENIIREEMNLAGANEILMPSMQPAELWKKSDRWDQYGPELLRINDRHHREFCYGPTHEEVITDLISREVSSYKQLPLNLYQIQTKFRDEIRPKFGVMRSREFIMKDAYSFHISDESLLETYEIMHQTYTNIFTRIGLDFRPVEADSGSIGGNRSNEFHVLADSGEDAIAFSSDSDYAANVEQAEAIAPTTACKEVDQALQTVDTPNQHSIAEVSNHLGVSEQDCLKTLIVKGVDDQLVALVLRGDHELNEIKACRIPAVATPFEMASADQVREVAHCDPGSVGPLGLEIIVIADHSALNAANFVCGANDNGKHFMHCHWQRDLPVAQAADLRNVVDGDPSPDGQGTLSIARGIEVGHIFQLGRKYSNKMKATVLNDKGKSVELAMGCYGIGVTRVVAAAIEQNHDDKGIIWSSAIAPFTVALCPLNMHKSHRVRDYADKLYQQLTDLGIEVLYEDNKVRPGVMFASMELIGIPHRLVVVERGLDKGVLEYKGRSDNEATDIALDDVLEFIQNKIKS</sequence>
<keyword evidence="6" id="KW-0547">Nucleotide-binding</keyword>
<evidence type="ECO:0000256" key="1">
    <source>
        <dbReference type="ARBA" id="ARBA00004496"/>
    </source>
</evidence>
<organism evidence="13">
    <name type="scientific">hydrothermal vent metagenome</name>
    <dbReference type="NCBI Taxonomy" id="652676"/>
    <lineage>
        <taxon>unclassified sequences</taxon>
        <taxon>metagenomes</taxon>
        <taxon>ecological metagenomes</taxon>
    </lineage>
</organism>
<dbReference type="InterPro" id="IPR002316">
    <property type="entry name" value="Pro-tRNA-ligase_IIa"/>
</dbReference>
<gene>
    <name evidence="13" type="ORF">MNBD_GAMMA12-2701</name>
</gene>
<dbReference type="Gene3D" id="3.30.930.10">
    <property type="entry name" value="Bira Bifunctional Protein, Domain 2"/>
    <property type="match status" value="2"/>
</dbReference>
<dbReference type="InterPro" id="IPR045864">
    <property type="entry name" value="aa-tRNA-synth_II/BPL/LPL"/>
</dbReference>
<dbReference type="Pfam" id="PF04073">
    <property type="entry name" value="tRNA_edit"/>
    <property type="match status" value="1"/>
</dbReference>
<dbReference type="FunFam" id="3.30.930.10:FF:000015">
    <property type="entry name" value="Proline--tRNA ligase"/>
    <property type="match status" value="1"/>
</dbReference>
<evidence type="ECO:0000256" key="2">
    <source>
        <dbReference type="ARBA" id="ARBA00011738"/>
    </source>
</evidence>
<keyword evidence="9 13" id="KW-0030">Aminoacyl-tRNA synthetase</keyword>
<evidence type="ECO:0000256" key="6">
    <source>
        <dbReference type="ARBA" id="ARBA00022741"/>
    </source>
</evidence>
<dbReference type="InterPro" id="IPR007214">
    <property type="entry name" value="YbaK/aa-tRNA-synth-assoc-dom"/>
</dbReference>
<evidence type="ECO:0000259" key="12">
    <source>
        <dbReference type="PROSITE" id="PS50862"/>
    </source>
</evidence>
<dbReference type="InterPro" id="IPR004500">
    <property type="entry name" value="Pro-tRNA-synth_IIa_bac-type"/>
</dbReference>
<dbReference type="InterPro" id="IPR004154">
    <property type="entry name" value="Anticodon-bd"/>
</dbReference>
<keyword evidence="7" id="KW-0067">ATP-binding</keyword>
<evidence type="ECO:0000256" key="8">
    <source>
        <dbReference type="ARBA" id="ARBA00022917"/>
    </source>
</evidence>
<name>A0A3B0YX22_9ZZZZ</name>
<dbReference type="GO" id="GO:0006433">
    <property type="term" value="P:prolyl-tRNA aminoacylation"/>
    <property type="evidence" value="ECO:0007669"/>
    <property type="project" value="InterPro"/>
</dbReference>
<dbReference type="GO" id="GO:0004827">
    <property type="term" value="F:proline-tRNA ligase activity"/>
    <property type="evidence" value="ECO:0007669"/>
    <property type="project" value="UniProtKB-EC"/>
</dbReference>
<dbReference type="Gene3D" id="3.40.50.800">
    <property type="entry name" value="Anticodon-binding domain"/>
    <property type="match status" value="1"/>
</dbReference>
<dbReference type="CDD" id="cd00861">
    <property type="entry name" value="ProRS_anticodon_short"/>
    <property type="match status" value="1"/>
</dbReference>
<feature type="domain" description="Aminoacyl-transfer RNA synthetases class-II family profile" evidence="12">
    <location>
        <begin position="38"/>
        <end position="470"/>
    </location>
</feature>
<dbReference type="InterPro" id="IPR036754">
    <property type="entry name" value="YbaK/aa-tRNA-synt-asso_dom_sf"/>
</dbReference>
<dbReference type="EC" id="6.1.1.15" evidence="3"/>
<dbReference type="GO" id="GO:0002161">
    <property type="term" value="F:aminoacyl-tRNA deacylase activity"/>
    <property type="evidence" value="ECO:0007669"/>
    <property type="project" value="InterPro"/>
</dbReference>
<dbReference type="AlphaFoldDB" id="A0A3B0YX22"/>